<gene>
    <name evidence="3" type="ORF">EAH82_09480</name>
</gene>
<keyword evidence="2" id="KW-0732">Signal</keyword>
<dbReference type="Proteomes" id="UP000319212">
    <property type="component" value="Unassembled WGS sequence"/>
</dbReference>
<feature type="signal peptide" evidence="2">
    <location>
        <begin position="1"/>
        <end position="20"/>
    </location>
</feature>
<feature type="region of interest" description="Disordered" evidence="1">
    <location>
        <begin position="102"/>
        <end position="124"/>
    </location>
</feature>
<sequence length="124" mass="12945">MRRWLCVLLLTLLPLQFSWAAVVGYCAHEAEVQAPHLGHHQHAHPDAPAGEADAAASADAGGKTAAPALDLDCGHCHGMGVVVSVPPVGPPLLRALRRAAPWPDGSRASHPTAPPDRPQWSALA</sequence>
<feature type="compositionally biased region" description="Low complexity" evidence="1">
    <location>
        <begin position="46"/>
        <end position="61"/>
    </location>
</feature>
<name>A0A502DUI1_9BURK</name>
<evidence type="ECO:0000256" key="2">
    <source>
        <dbReference type="SAM" id="SignalP"/>
    </source>
</evidence>
<evidence type="ECO:0008006" key="5">
    <source>
        <dbReference type="Google" id="ProtNLM"/>
    </source>
</evidence>
<dbReference type="EMBL" id="RCZI01000002">
    <property type="protein sequence ID" value="TPG28993.1"/>
    <property type="molecule type" value="Genomic_DNA"/>
</dbReference>
<feature type="chain" id="PRO_5021271622" description="Cobalt-zinc-cadmium resistance protein" evidence="2">
    <location>
        <begin position="21"/>
        <end position="124"/>
    </location>
</feature>
<dbReference type="AlphaFoldDB" id="A0A502DUI1"/>
<organism evidence="3 4">
    <name type="scientific">Variovorax guangxiensis</name>
    <dbReference type="NCBI Taxonomy" id="1775474"/>
    <lineage>
        <taxon>Bacteria</taxon>
        <taxon>Pseudomonadati</taxon>
        <taxon>Pseudomonadota</taxon>
        <taxon>Betaproteobacteria</taxon>
        <taxon>Burkholderiales</taxon>
        <taxon>Comamonadaceae</taxon>
        <taxon>Variovorax</taxon>
    </lineage>
</organism>
<dbReference type="RefSeq" id="WP_140841071.1">
    <property type="nucleotide sequence ID" value="NZ_RCZI01000002.1"/>
</dbReference>
<comment type="caution">
    <text evidence="3">The sequence shown here is derived from an EMBL/GenBank/DDBJ whole genome shotgun (WGS) entry which is preliminary data.</text>
</comment>
<evidence type="ECO:0000313" key="4">
    <source>
        <dbReference type="Proteomes" id="UP000319212"/>
    </source>
</evidence>
<evidence type="ECO:0000256" key="1">
    <source>
        <dbReference type="SAM" id="MobiDB-lite"/>
    </source>
</evidence>
<protein>
    <recommendedName>
        <fullName evidence="5">Cobalt-zinc-cadmium resistance protein</fullName>
    </recommendedName>
</protein>
<accession>A0A502DUI1</accession>
<reference evidence="3 4" key="1">
    <citation type="journal article" date="2019" name="Environ. Microbiol.">
        <title>Species interactions and distinct microbial communities in high Arctic permafrost affected cryosols are associated with the CH4 and CO2 gas fluxes.</title>
        <authorList>
            <person name="Altshuler I."/>
            <person name="Hamel J."/>
            <person name="Turney S."/>
            <person name="Magnuson E."/>
            <person name="Levesque R."/>
            <person name="Greer C."/>
            <person name="Whyte L.G."/>
        </authorList>
    </citation>
    <scope>NUCLEOTIDE SEQUENCE [LARGE SCALE GENOMIC DNA]</scope>
    <source>
        <strain evidence="3 4">S06.C</strain>
    </source>
</reference>
<feature type="region of interest" description="Disordered" evidence="1">
    <location>
        <begin position="37"/>
        <end position="61"/>
    </location>
</feature>
<proteinExistence type="predicted"/>
<evidence type="ECO:0000313" key="3">
    <source>
        <dbReference type="EMBL" id="TPG28993.1"/>
    </source>
</evidence>